<dbReference type="PANTHER" id="PTHR16255">
    <property type="entry name" value="REQUIRED FOR MEIOTIC NUCLEAR DIVISION PROTEIN 1 HOMOLOG"/>
    <property type="match status" value="1"/>
</dbReference>
<keyword evidence="5" id="KW-1185">Reference proteome</keyword>
<name>A0AAV9JVW6_9PEZI</name>
<feature type="compositionally biased region" description="Low complexity" evidence="2">
    <location>
        <begin position="255"/>
        <end position="271"/>
    </location>
</feature>
<evidence type="ECO:0000259" key="3">
    <source>
        <dbReference type="Pfam" id="PF02582"/>
    </source>
</evidence>
<feature type="domain" description="DUF155" evidence="3">
    <location>
        <begin position="188"/>
        <end position="405"/>
    </location>
</feature>
<dbReference type="EMBL" id="JAVFHQ010000005">
    <property type="protein sequence ID" value="KAK4549201.1"/>
    <property type="molecule type" value="Genomic_DNA"/>
</dbReference>
<protein>
    <recommendedName>
        <fullName evidence="3">DUF155 domain-containing protein</fullName>
    </recommendedName>
</protein>
<evidence type="ECO:0000256" key="2">
    <source>
        <dbReference type="SAM" id="MobiDB-lite"/>
    </source>
</evidence>
<feature type="compositionally biased region" description="Basic and acidic residues" evidence="2">
    <location>
        <begin position="62"/>
        <end position="75"/>
    </location>
</feature>
<organism evidence="4 5">
    <name type="scientific">Oleoguttula mirabilis</name>
    <dbReference type="NCBI Taxonomy" id="1507867"/>
    <lineage>
        <taxon>Eukaryota</taxon>
        <taxon>Fungi</taxon>
        <taxon>Dikarya</taxon>
        <taxon>Ascomycota</taxon>
        <taxon>Pezizomycotina</taxon>
        <taxon>Dothideomycetes</taxon>
        <taxon>Dothideomycetidae</taxon>
        <taxon>Mycosphaerellales</taxon>
        <taxon>Teratosphaeriaceae</taxon>
        <taxon>Oleoguttula</taxon>
    </lineage>
</organism>
<reference evidence="4 5" key="1">
    <citation type="submission" date="2021-11" db="EMBL/GenBank/DDBJ databases">
        <title>Black yeast isolated from Biological Soil Crust.</title>
        <authorList>
            <person name="Kurbessoian T."/>
        </authorList>
    </citation>
    <scope>NUCLEOTIDE SEQUENCE [LARGE SCALE GENOMIC DNA]</scope>
    <source>
        <strain evidence="4 5">CCFEE 5522</strain>
    </source>
</reference>
<accession>A0AAV9JVW6</accession>
<evidence type="ECO:0000256" key="1">
    <source>
        <dbReference type="ARBA" id="ARBA00008306"/>
    </source>
</evidence>
<feature type="region of interest" description="Disordered" evidence="2">
    <location>
        <begin position="22"/>
        <end position="102"/>
    </location>
</feature>
<comment type="similarity">
    <text evidence="1">Belongs to the RMD1/sif2 family.</text>
</comment>
<dbReference type="Pfam" id="PF02582">
    <property type="entry name" value="DUF155"/>
    <property type="match status" value="1"/>
</dbReference>
<dbReference type="GO" id="GO:0005739">
    <property type="term" value="C:mitochondrion"/>
    <property type="evidence" value="ECO:0007669"/>
    <property type="project" value="UniProtKB-ARBA"/>
</dbReference>
<dbReference type="PANTHER" id="PTHR16255:SF1">
    <property type="entry name" value="REQUIRED FOR MEIOTIC NUCLEAR DIVISION PROTEIN 1 HOMOLOG"/>
    <property type="match status" value="1"/>
</dbReference>
<sequence length="476" mass="53125">MASRVQTWLAFRSIVKRSLSCPQRQPFHHPHQTITSHATKGRNTLAGNHFSSTRATPQDEPEPAKADPAEKETGDNAKPTKRKAARTQASSTSLRRVAVEAQRSRKVIKGSGKRAHVDPDIATKDVTAYCAAETYNLHVARHVLRQEGYEPDPIHTDLFPQVLHVQTPNFLVKSDATGEAEAQGLGDVFVFPSGSVVTWNVSEKLAHTIVQRILPEAAEKGHLDKLEVEDMEYVEDPTREHSKIVGDTIILGTKASTSSSNSNSTTSSTDPTSPPAEDDSSASTTTIPRRSSEIDTILAKIAFSSALARSTKLAVLEEMLSAYFSTTRSIPTTLSAGARLRYSRAFILRKTGELLHIRAQLNLYSELTDSLPDLFWDYRTEMGLESYYEQVGRALDVGVRIKVLNERMDYASEIAAVLRERLSERHSTELEWLIIVLISIEVGFEIRRLWKERQERLDSESTEALMRRYLKKELGG</sequence>
<dbReference type="InterPro" id="IPR003734">
    <property type="entry name" value="DUF155"/>
</dbReference>
<dbReference type="GO" id="GO:0070131">
    <property type="term" value="P:positive regulation of mitochondrial translation"/>
    <property type="evidence" value="ECO:0007669"/>
    <property type="project" value="TreeGrafter"/>
</dbReference>
<evidence type="ECO:0000313" key="5">
    <source>
        <dbReference type="Proteomes" id="UP001324427"/>
    </source>
</evidence>
<feature type="region of interest" description="Disordered" evidence="2">
    <location>
        <begin position="255"/>
        <end position="288"/>
    </location>
</feature>
<proteinExistence type="inferred from homology"/>
<feature type="compositionally biased region" description="Polar residues" evidence="2">
    <location>
        <begin position="32"/>
        <end position="56"/>
    </location>
</feature>
<comment type="caution">
    <text evidence="4">The sequence shown here is derived from an EMBL/GenBank/DDBJ whole genome shotgun (WGS) entry which is preliminary data.</text>
</comment>
<evidence type="ECO:0000313" key="4">
    <source>
        <dbReference type="EMBL" id="KAK4549201.1"/>
    </source>
</evidence>
<dbReference type="Proteomes" id="UP001324427">
    <property type="component" value="Unassembled WGS sequence"/>
</dbReference>
<dbReference type="InterPro" id="IPR051624">
    <property type="entry name" value="RMD1/Sad1-interacting"/>
</dbReference>
<dbReference type="AlphaFoldDB" id="A0AAV9JVW6"/>
<gene>
    <name evidence="4" type="ORF">LTR36_007659</name>
</gene>